<proteinExistence type="inferred from homology"/>
<keyword evidence="3" id="KW-0815">Transposition</keyword>
<dbReference type="EMBL" id="AP022321">
    <property type="protein sequence ID" value="BBU34002.1"/>
    <property type="molecule type" value="Genomic_DNA"/>
</dbReference>
<dbReference type="InterPro" id="IPR001207">
    <property type="entry name" value="Transposase_mutator"/>
</dbReference>
<keyword evidence="4" id="KW-0238">DNA-binding</keyword>
<dbReference type="RefSeq" id="WP_178884577.1">
    <property type="nucleotide sequence ID" value="NZ_AP022321.1"/>
</dbReference>
<evidence type="ECO:0000256" key="2">
    <source>
        <dbReference type="ARBA" id="ARBA00010961"/>
    </source>
</evidence>
<comment type="function">
    <text evidence="1">Required for the transposition of the insertion element.</text>
</comment>
<dbReference type="Proteomes" id="UP000509249">
    <property type="component" value="Chromosome"/>
</dbReference>
<keyword evidence="7" id="KW-1185">Reference proteome</keyword>
<name>A0ABM7HAG2_9FIRM</name>
<organism evidence="6 7">
    <name type="scientific">Veillonella nakazawae</name>
    <dbReference type="NCBI Taxonomy" id="2682456"/>
    <lineage>
        <taxon>Bacteria</taxon>
        <taxon>Bacillati</taxon>
        <taxon>Bacillota</taxon>
        <taxon>Negativicutes</taxon>
        <taxon>Veillonellales</taxon>
        <taxon>Veillonellaceae</taxon>
        <taxon>Veillonella</taxon>
    </lineage>
</organism>
<evidence type="ECO:0000256" key="4">
    <source>
        <dbReference type="ARBA" id="ARBA00023125"/>
    </source>
</evidence>
<sequence>MKLVRCPNCGFVCKRNGKTNAGSQRWYCNQCSYSFTNKVNKTNNNLQIFLDWLFGKHTQLDMAGDGRSFRRKTSQFWELWPLPPKVESSSSVVFVDGIYLARNACILICCNETHVLGWYVCRYEHSKAWEALLRRISSPIVVISDGGTGFQKALKKVWPKAKLQRCLFHAFQQVKRYTTIRPKTIAGCELYGIARDLLTIHTQDHAIKWVQNVMSWKVRHRVFLSEITVDENGTIRPKHERLIKAENSLVKLINKRCLFTYLDASLTCACPATNKRIEGGVNAQLRTMLRNHRGMSIERRIKAVFWWCYMHSPNPLSNAEILKVMPTNKSISDIYHTIHEQSRLEASIPTWGDAIVWSDLHNYDRLFTNLWD</sequence>
<dbReference type="Pfam" id="PF00872">
    <property type="entry name" value="Transposase_mut"/>
    <property type="match status" value="1"/>
</dbReference>
<evidence type="ECO:0000256" key="3">
    <source>
        <dbReference type="ARBA" id="ARBA00022578"/>
    </source>
</evidence>
<reference evidence="6 7" key="1">
    <citation type="journal article" date="2020" name="Int. J. Syst. Evol. Microbiol.">
        <title>Veillonella nakazawae sp. nov., an anaerobic gram-negative coccus isolated from the oral cavity of Japanese children.</title>
        <authorList>
            <person name="Mashima I."/>
            <person name="Theodorea C.F."/>
            <person name="Djais A.A."/>
            <person name="Kunihiro T."/>
            <person name="Kawamura Y."/>
            <person name="Otomo M."/>
            <person name="Saitoh M."/>
            <person name="Tamai R."/>
            <person name="Kiyoura Y."/>
        </authorList>
    </citation>
    <scope>NUCLEOTIDE SEQUENCE [LARGE SCALE GENOMIC DNA]</scope>
    <source>
        <strain evidence="6 7">T1-7</strain>
    </source>
</reference>
<comment type="similarity">
    <text evidence="2">Belongs to the transposase mutator family.</text>
</comment>
<protein>
    <submittedName>
        <fullName evidence="6">Transposase</fullName>
    </submittedName>
</protein>
<gene>
    <name evidence="6" type="ORF">VEIT17_04480</name>
</gene>
<dbReference type="NCBIfam" id="NF033544">
    <property type="entry name" value="transpos_IS1249"/>
    <property type="match status" value="1"/>
</dbReference>
<accession>A0ABM7HAG2</accession>
<dbReference type="PROSITE" id="PS01007">
    <property type="entry name" value="TRANSPOSASE_MUTATOR"/>
    <property type="match status" value="1"/>
</dbReference>
<evidence type="ECO:0000313" key="7">
    <source>
        <dbReference type="Proteomes" id="UP000509249"/>
    </source>
</evidence>
<keyword evidence="5" id="KW-0233">DNA recombination</keyword>
<evidence type="ECO:0000256" key="1">
    <source>
        <dbReference type="ARBA" id="ARBA00002190"/>
    </source>
</evidence>
<evidence type="ECO:0000313" key="6">
    <source>
        <dbReference type="EMBL" id="BBU34002.1"/>
    </source>
</evidence>
<dbReference type="InterPro" id="IPR048004">
    <property type="entry name" value="IS1249_transpos"/>
</dbReference>
<evidence type="ECO:0000256" key="5">
    <source>
        <dbReference type="ARBA" id="ARBA00023172"/>
    </source>
</evidence>